<evidence type="ECO:0000256" key="5">
    <source>
        <dbReference type="ARBA" id="ARBA00022801"/>
    </source>
</evidence>
<keyword evidence="4" id="KW-0227">DNA damage</keyword>
<dbReference type="InterPro" id="IPR003651">
    <property type="entry name" value="Endonuclease3_FeS-loop_motif"/>
</dbReference>
<name>M0KVQ5_9EURY</name>
<dbReference type="InterPro" id="IPR044298">
    <property type="entry name" value="MIG/MutY"/>
</dbReference>
<dbReference type="Gene3D" id="1.10.1670.10">
    <property type="entry name" value="Helix-hairpin-Helix base-excision DNA repair enzymes (C-terminal)"/>
    <property type="match status" value="1"/>
</dbReference>
<feature type="domain" description="HhH-GPD" evidence="10">
    <location>
        <begin position="49"/>
        <end position="192"/>
    </location>
</feature>
<dbReference type="Pfam" id="PF00730">
    <property type="entry name" value="HhH-GPD"/>
    <property type="match status" value="1"/>
</dbReference>
<dbReference type="SUPFAM" id="SSF48150">
    <property type="entry name" value="DNA-glycosylase"/>
    <property type="match status" value="1"/>
</dbReference>
<keyword evidence="5" id="KW-0378">Hydrolase</keyword>
<evidence type="ECO:0000256" key="4">
    <source>
        <dbReference type="ARBA" id="ARBA00022763"/>
    </source>
</evidence>
<dbReference type="GO" id="GO:0035485">
    <property type="term" value="F:adenine/guanine mispair binding"/>
    <property type="evidence" value="ECO:0007669"/>
    <property type="project" value="TreeGrafter"/>
</dbReference>
<dbReference type="GO" id="GO:0032357">
    <property type="term" value="F:oxidized purine DNA binding"/>
    <property type="evidence" value="ECO:0007669"/>
    <property type="project" value="TreeGrafter"/>
</dbReference>
<evidence type="ECO:0000256" key="6">
    <source>
        <dbReference type="ARBA" id="ARBA00023004"/>
    </source>
</evidence>
<evidence type="ECO:0000313" key="12">
    <source>
        <dbReference type="Proteomes" id="UP000011623"/>
    </source>
</evidence>
<comment type="cofactor">
    <cofactor evidence="1">
        <name>[4Fe-4S] cluster</name>
        <dbReference type="ChEBI" id="CHEBI:49883"/>
    </cofactor>
</comment>
<dbReference type="GO" id="GO:0034039">
    <property type="term" value="F:8-oxo-7,8-dihydroguanine DNA N-glycosylase activity"/>
    <property type="evidence" value="ECO:0007669"/>
    <property type="project" value="TreeGrafter"/>
</dbReference>
<dbReference type="GO" id="GO:0000701">
    <property type="term" value="F:purine-specific mismatch base pair DNA N-glycosylase activity"/>
    <property type="evidence" value="ECO:0007669"/>
    <property type="project" value="TreeGrafter"/>
</dbReference>
<keyword evidence="12" id="KW-1185">Reference proteome</keyword>
<dbReference type="Gene3D" id="1.10.340.30">
    <property type="entry name" value="Hypothetical protein, domain 2"/>
    <property type="match status" value="1"/>
</dbReference>
<dbReference type="CDD" id="cd00056">
    <property type="entry name" value="ENDO3c"/>
    <property type="match status" value="1"/>
</dbReference>
<evidence type="ECO:0000256" key="8">
    <source>
        <dbReference type="ARBA" id="ARBA00023204"/>
    </source>
</evidence>
<dbReference type="GO" id="GO:0006298">
    <property type="term" value="P:mismatch repair"/>
    <property type="evidence" value="ECO:0007669"/>
    <property type="project" value="TreeGrafter"/>
</dbReference>
<dbReference type="PANTHER" id="PTHR42944">
    <property type="entry name" value="ADENINE DNA GLYCOSYLASE"/>
    <property type="match status" value="1"/>
</dbReference>
<keyword evidence="6" id="KW-0408">Iron</keyword>
<dbReference type="GO" id="GO:0051539">
    <property type="term" value="F:4 iron, 4 sulfur cluster binding"/>
    <property type="evidence" value="ECO:0007669"/>
    <property type="project" value="InterPro"/>
</dbReference>
<dbReference type="InterPro" id="IPR023170">
    <property type="entry name" value="HhH_base_excis_C"/>
</dbReference>
<evidence type="ECO:0000313" key="11">
    <source>
        <dbReference type="EMBL" id="EMA25387.1"/>
    </source>
</evidence>
<dbReference type="GO" id="GO:0006284">
    <property type="term" value="P:base-excision repair"/>
    <property type="evidence" value="ECO:0007669"/>
    <property type="project" value="InterPro"/>
</dbReference>
<keyword evidence="9" id="KW-0326">Glycosidase</keyword>
<proteinExistence type="inferred from homology"/>
<evidence type="ECO:0000256" key="3">
    <source>
        <dbReference type="ARBA" id="ARBA00022723"/>
    </source>
</evidence>
<dbReference type="RefSeq" id="WP_008307682.1">
    <property type="nucleotide sequence ID" value="NZ_AOLW01000007.1"/>
</dbReference>
<evidence type="ECO:0000256" key="1">
    <source>
        <dbReference type="ARBA" id="ARBA00001966"/>
    </source>
</evidence>
<evidence type="ECO:0000256" key="7">
    <source>
        <dbReference type="ARBA" id="ARBA00023014"/>
    </source>
</evidence>
<dbReference type="SMART" id="SM00525">
    <property type="entry name" value="FES"/>
    <property type="match status" value="1"/>
</dbReference>
<reference evidence="11 12" key="1">
    <citation type="journal article" date="2014" name="PLoS Genet.">
        <title>Phylogenetically driven sequencing of extremely halophilic archaea reveals strategies for static and dynamic osmo-response.</title>
        <authorList>
            <person name="Becker E.A."/>
            <person name="Seitzer P.M."/>
            <person name="Tritt A."/>
            <person name="Larsen D."/>
            <person name="Krusor M."/>
            <person name="Yao A.I."/>
            <person name="Wu D."/>
            <person name="Madern D."/>
            <person name="Eisen J.A."/>
            <person name="Darling A.E."/>
            <person name="Facciotti M.T."/>
        </authorList>
    </citation>
    <scope>NUCLEOTIDE SEQUENCE [LARGE SCALE GENOMIC DNA]</scope>
    <source>
        <strain evidence="11 12">JCM 13557</strain>
    </source>
</reference>
<dbReference type="InterPro" id="IPR011257">
    <property type="entry name" value="DNA_glycosylase"/>
</dbReference>
<dbReference type="PANTHER" id="PTHR42944:SF1">
    <property type="entry name" value="ADENINE DNA GLYCOSYLASE"/>
    <property type="match status" value="1"/>
</dbReference>
<dbReference type="Proteomes" id="UP000011623">
    <property type="component" value="Unassembled WGS sequence"/>
</dbReference>
<evidence type="ECO:0000259" key="10">
    <source>
        <dbReference type="SMART" id="SM00478"/>
    </source>
</evidence>
<dbReference type="InterPro" id="IPR003265">
    <property type="entry name" value="HhH-GPD_domain"/>
</dbReference>
<evidence type="ECO:0000256" key="9">
    <source>
        <dbReference type="ARBA" id="ARBA00023295"/>
    </source>
</evidence>
<accession>M0KVQ5</accession>
<keyword evidence="8" id="KW-0234">DNA repair</keyword>
<gene>
    <name evidence="11" type="ORF">C442_02976</name>
</gene>
<comment type="caution">
    <text evidence="11">The sequence shown here is derived from an EMBL/GenBank/DDBJ whole genome shotgun (WGS) entry which is preliminary data.</text>
</comment>
<protein>
    <submittedName>
        <fullName evidence="11">HhH-GPD family protein</fullName>
    </submittedName>
</protein>
<dbReference type="AlphaFoldDB" id="M0KVQ5"/>
<dbReference type="GO" id="GO:0046872">
    <property type="term" value="F:metal ion binding"/>
    <property type="evidence" value="ECO:0007669"/>
    <property type="project" value="UniProtKB-KW"/>
</dbReference>
<keyword evidence="3" id="KW-0479">Metal-binding</keyword>
<organism evidence="11 12">
    <name type="scientific">Haloarcula amylolytica JCM 13557</name>
    <dbReference type="NCBI Taxonomy" id="1227452"/>
    <lineage>
        <taxon>Archaea</taxon>
        <taxon>Methanobacteriati</taxon>
        <taxon>Methanobacteriota</taxon>
        <taxon>Stenosarchaea group</taxon>
        <taxon>Halobacteria</taxon>
        <taxon>Halobacteriales</taxon>
        <taxon>Haloarculaceae</taxon>
        <taxon>Haloarcula</taxon>
    </lineage>
</organism>
<dbReference type="SMART" id="SM00478">
    <property type="entry name" value="ENDO3c"/>
    <property type="match status" value="1"/>
</dbReference>
<comment type="similarity">
    <text evidence="2">Belongs to the Nth/MutY family.</text>
</comment>
<dbReference type="EMBL" id="AOLW01000007">
    <property type="protein sequence ID" value="EMA25387.1"/>
    <property type="molecule type" value="Genomic_DNA"/>
</dbReference>
<keyword evidence="7" id="KW-0411">Iron-sulfur</keyword>
<sequence length="214" mass="24810">MREYVTMMSHSREEQFRSALLEWAEGNLRDFAWRDTDRSLYEVFVAEFFLTQTPARNVAEVYPEFLERFPDLRAIDSATKEEIVAVIEPLGFYNMRSEALKSIAAEMSELSEAVEELTELPRVGHYIANATLCFSRGHRLPILDRNIERVYSRVFGADWPETRSDQIAFAERLLPTDDPRTYNLALLDFAAAICQPSPLCEQCFANDYCEYYES</sequence>
<evidence type="ECO:0000256" key="2">
    <source>
        <dbReference type="ARBA" id="ARBA00008343"/>
    </source>
</evidence>